<dbReference type="InterPro" id="IPR025092">
    <property type="entry name" value="Glyco_hydro_66"/>
</dbReference>
<dbReference type="Proteomes" id="UP001204015">
    <property type="component" value="Unassembled WGS sequence"/>
</dbReference>
<proteinExistence type="inferred from homology"/>
<dbReference type="InterPro" id="IPR013783">
    <property type="entry name" value="Ig-like_fold"/>
</dbReference>
<gene>
    <name evidence="4" type="ORF">NG821_10800</name>
</gene>
<organism evidence="4 5">
    <name type="scientific">Segatella cerevisiae</name>
    <dbReference type="NCBI Taxonomy" id="2053716"/>
    <lineage>
        <taxon>Bacteria</taxon>
        <taxon>Pseudomonadati</taxon>
        <taxon>Bacteroidota</taxon>
        <taxon>Bacteroidia</taxon>
        <taxon>Bacteroidales</taxon>
        <taxon>Prevotellaceae</taxon>
        <taxon>Segatella</taxon>
    </lineage>
</organism>
<dbReference type="RefSeq" id="WP_252761675.1">
    <property type="nucleotide sequence ID" value="NZ_JAMXLY010000049.1"/>
</dbReference>
<dbReference type="GO" id="GO:0016787">
    <property type="term" value="F:hydrolase activity"/>
    <property type="evidence" value="ECO:0007669"/>
    <property type="project" value="UniProtKB-KW"/>
</dbReference>
<keyword evidence="2 3" id="KW-0732">Signal</keyword>
<dbReference type="CDD" id="cd14745">
    <property type="entry name" value="GH66"/>
    <property type="match status" value="1"/>
</dbReference>
<dbReference type="EMBL" id="JAMXLY010000049">
    <property type="protein sequence ID" value="MCO6026320.1"/>
    <property type="molecule type" value="Genomic_DNA"/>
</dbReference>
<dbReference type="Gene3D" id="3.20.20.80">
    <property type="entry name" value="Glycosidases"/>
    <property type="match status" value="1"/>
</dbReference>
<name>A0ABT1BZQ1_9BACT</name>
<protein>
    <submittedName>
        <fullName evidence="4">Glycoside hydrolase family 66 protein</fullName>
    </submittedName>
</protein>
<evidence type="ECO:0000256" key="1">
    <source>
        <dbReference type="ARBA" id="ARBA00010837"/>
    </source>
</evidence>
<dbReference type="PROSITE" id="PS51257">
    <property type="entry name" value="PROKAR_LIPOPROTEIN"/>
    <property type="match status" value="1"/>
</dbReference>
<comment type="similarity">
    <text evidence="1">Belongs to the glycosyl hydrolase 66 family.</text>
</comment>
<evidence type="ECO:0000256" key="3">
    <source>
        <dbReference type="SAM" id="SignalP"/>
    </source>
</evidence>
<evidence type="ECO:0000256" key="2">
    <source>
        <dbReference type="ARBA" id="ARBA00022729"/>
    </source>
</evidence>
<keyword evidence="4" id="KW-0378">Hydrolase</keyword>
<dbReference type="InterPro" id="IPR013780">
    <property type="entry name" value="Glyco_hydro_b"/>
</dbReference>
<evidence type="ECO:0000313" key="5">
    <source>
        <dbReference type="Proteomes" id="UP001204015"/>
    </source>
</evidence>
<feature type="signal peptide" evidence="3">
    <location>
        <begin position="1"/>
        <end position="21"/>
    </location>
</feature>
<reference evidence="4 5" key="1">
    <citation type="submission" date="2022-06" db="EMBL/GenBank/DDBJ databases">
        <title>A taxonomic note on the genus Prevotella: Description of four novel genera and emended description of the genera Hallella and Xylanibacter.</title>
        <authorList>
            <person name="Hitch T.C.A."/>
        </authorList>
    </citation>
    <scope>NUCLEOTIDE SEQUENCE [LARGE SCALE GENOMIC DNA]</scope>
    <source>
        <strain evidence="4 5">DSM 100619</strain>
    </source>
</reference>
<evidence type="ECO:0000313" key="4">
    <source>
        <dbReference type="EMBL" id="MCO6026320.1"/>
    </source>
</evidence>
<keyword evidence="5" id="KW-1185">Reference proteome</keyword>
<comment type="caution">
    <text evidence="4">The sequence shown here is derived from an EMBL/GenBank/DDBJ whole genome shotgun (WGS) entry which is preliminary data.</text>
</comment>
<dbReference type="Gene3D" id="2.60.40.1180">
    <property type="entry name" value="Golgi alpha-mannosidase II"/>
    <property type="match status" value="1"/>
</dbReference>
<sequence length="588" mass="65743">MKMIPILMAVPLLFLSCSSDNDTFDSSHIETLQPAVHLVSDLKVDMNTDKAFYKPGGTVTFTATGTIPAGAKIRYRSGEEVVGTADLTGNTWTWKVPATDYKGYLADIYTQDNDSTETVYGTVGIDVSGNWAKYPRYGFVSSYDDSKTHSVIQNEMGFLNRCHINGIQFYDWHYKHHWPLGGTRGNLMDSYTDIANRTIKTSVIKDYIATQHAYGMKAMFYNLCYGALDDAAQDGVSDKWHIYDDTGHATMDKLTMPAGWKSNINLIDPANVSWQNYLADRNDDVYASLDFDGYHIDQVGDRGTVYDYYGSKLNLTDGFASFIKKMKSRQPNKSLVMNAVSNFGSQQIAETRDVDFLYSELWGGESKFSDLLTILKTNQAYSDSLGQVYAAYMDYNSTKSEFNTPGILLTDAVMFAIGADHLELGDHMLCNEYFPNAKLSMSDALKTAIVHYYDFFTAYENLLRDKGSQNFDGIYSGNSGVTVNNWPPQLNTVTAYSKEVNGKKVINLLNFVKANSLSWRDLDGSMPEPETISSLSLGVRASSVKKVWVASPDYCGGAPQQLQFKQQGDYVVFTVPSLKYWTMVVIEK</sequence>
<feature type="chain" id="PRO_5045287373" evidence="3">
    <location>
        <begin position="22"/>
        <end position="588"/>
    </location>
</feature>
<dbReference type="Pfam" id="PF13199">
    <property type="entry name" value="Glyco_hydro_66"/>
    <property type="match status" value="1"/>
</dbReference>
<dbReference type="Gene3D" id="2.60.40.10">
    <property type="entry name" value="Immunoglobulins"/>
    <property type="match status" value="1"/>
</dbReference>
<accession>A0ABT1BZQ1</accession>